<keyword evidence="3" id="KW-1185">Reference proteome</keyword>
<feature type="region of interest" description="Disordered" evidence="1">
    <location>
        <begin position="1"/>
        <end position="24"/>
    </location>
</feature>
<dbReference type="EMBL" id="CM010716">
    <property type="protein sequence ID" value="RZC50630.1"/>
    <property type="molecule type" value="Genomic_DNA"/>
</dbReference>
<organism evidence="2 3">
    <name type="scientific">Papaver somniferum</name>
    <name type="common">Opium poppy</name>
    <dbReference type="NCBI Taxonomy" id="3469"/>
    <lineage>
        <taxon>Eukaryota</taxon>
        <taxon>Viridiplantae</taxon>
        <taxon>Streptophyta</taxon>
        <taxon>Embryophyta</taxon>
        <taxon>Tracheophyta</taxon>
        <taxon>Spermatophyta</taxon>
        <taxon>Magnoliopsida</taxon>
        <taxon>Ranunculales</taxon>
        <taxon>Papaveraceae</taxon>
        <taxon>Papaveroideae</taxon>
        <taxon>Papaver</taxon>
    </lineage>
</organism>
<evidence type="ECO:0000313" key="3">
    <source>
        <dbReference type="Proteomes" id="UP000316621"/>
    </source>
</evidence>
<evidence type="ECO:0000256" key="1">
    <source>
        <dbReference type="SAM" id="MobiDB-lite"/>
    </source>
</evidence>
<dbReference type="AlphaFoldDB" id="A0A4Y7IS58"/>
<proteinExistence type="predicted"/>
<name>A0A4Y7IS58_PAPSO</name>
<dbReference type="Gramene" id="RZC50630">
    <property type="protein sequence ID" value="RZC50630"/>
    <property type="gene ID" value="C5167_019056"/>
</dbReference>
<accession>A0A4Y7IS58</accession>
<feature type="compositionally biased region" description="Polar residues" evidence="1">
    <location>
        <begin position="1"/>
        <end position="12"/>
    </location>
</feature>
<reference evidence="2 3" key="1">
    <citation type="journal article" date="2018" name="Science">
        <title>The opium poppy genome and morphinan production.</title>
        <authorList>
            <person name="Guo L."/>
            <person name="Winzer T."/>
            <person name="Yang X."/>
            <person name="Li Y."/>
            <person name="Ning Z."/>
            <person name="He Z."/>
            <person name="Teodor R."/>
            <person name="Lu Y."/>
            <person name="Bowser T.A."/>
            <person name="Graham I.A."/>
            <person name="Ye K."/>
        </authorList>
    </citation>
    <scope>NUCLEOTIDE SEQUENCE [LARGE SCALE GENOMIC DNA]</scope>
    <source>
        <strain evidence="3">cv. HN1</strain>
        <tissue evidence="2">Leaves</tissue>
    </source>
</reference>
<sequence>MSGTSESTTAENGTGEGEYYVWHE</sequence>
<evidence type="ECO:0000313" key="2">
    <source>
        <dbReference type="EMBL" id="RZC50630.1"/>
    </source>
</evidence>
<gene>
    <name evidence="2" type="ORF">C5167_019056</name>
</gene>
<protein>
    <submittedName>
        <fullName evidence="2">Uncharacterized protein</fullName>
    </submittedName>
</protein>
<dbReference type="Proteomes" id="UP000316621">
    <property type="component" value="Chromosome 2"/>
</dbReference>